<proteinExistence type="predicted"/>
<name>A0A146JYZ8_9EUKA</name>
<feature type="non-terminal residue" evidence="1">
    <location>
        <position position="301"/>
    </location>
</feature>
<sequence length="301" mass="36043">FQTKSKSQIKRIITHKPPNRNIFAKKHFVIVEKEVEIEFIKQKEIKNRIQRENSIQTEILMQILQKAELQIYRYKLQTQTLNKEQRLEIQFPANAQPQPELNLEREAFHILSQPEEQKLEFLVSTEPEQLLEQFSVEQILVQTENRLFGRETAFSAQIFLESKILKENNFKIEILPEIDVQTEKDFKIKNWFESEILFEKREKLELKAENPARKFEAIMQKASQTRFYNTALRQLQQKLALTQQFYGENDLHVKFLIHQHCFQNYLVDFSNFGCGKRAEREVENEQKLRSEKTREIGVDKK</sequence>
<protein>
    <submittedName>
        <fullName evidence="1">Uncharacterized protein</fullName>
    </submittedName>
</protein>
<organism evidence="1">
    <name type="scientific">Trepomonas sp. PC1</name>
    <dbReference type="NCBI Taxonomy" id="1076344"/>
    <lineage>
        <taxon>Eukaryota</taxon>
        <taxon>Metamonada</taxon>
        <taxon>Diplomonadida</taxon>
        <taxon>Hexamitidae</taxon>
        <taxon>Hexamitinae</taxon>
        <taxon>Trepomonas</taxon>
    </lineage>
</organism>
<gene>
    <name evidence="1" type="ORF">TPC1_31876</name>
</gene>
<evidence type="ECO:0000313" key="1">
    <source>
        <dbReference type="EMBL" id="JAP88629.1"/>
    </source>
</evidence>
<accession>A0A146JYZ8</accession>
<dbReference type="AlphaFoldDB" id="A0A146JYZ8"/>
<dbReference type="EMBL" id="GDID01007977">
    <property type="protein sequence ID" value="JAP88629.1"/>
    <property type="molecule type" value="Transcribed_RNA"/>
</dbReference>
<reference evidence="1" key="1">
    <citation type="submission" date="2015-07" db="EMBL/GenBank/DDBJ databases">
        <title>Adaptation to a free-living lifestyle via gene acquisitions in the diplomonad Trepomonas sp. PC1.</title>
        <authorList>
            <person name="Xu F."/>
            <person name="Jerlstrom-Hultqvist J."/>
            <person name="Kolisko M."/>
            <person name="Simpson A.G.B."/>
            <person name="Roger A.J."/>
            <person name="Svard S.G."/>
            <person name="Andersson J.O."/>
        </authorList>
    </citation>
    <scope>NUCLEOTIDE SEQUENCE</scope>
    <source>
        <strain evidence="1">PC1</strain>
    </source>
</reference>
<feature type="non-terminal residue" evidence="1">
    <location>
        <position position="1"/>
    </location>
</feature>